<sequence>MANENPQRPQPDFNIIAAAFLKVPNVPAIDGGQQLLAELREMRAQWTHDLAAIRRDITDVRQDLAATRQDLMTMITASSHNNAARVQNTYITTRNEPLSPFVNPLTATPILEFPTTSTQLRQLSEARTDTVLRQLGLPPVDGAALSVKKQTLRGHIGLKEVAGLPP</sequence>
<reference evidence="2 3" key="1">
    <citation type="submission" date="2017-03" db="EMBL/GenBank/DDBJ databases">
        <title>Genomes of endolithic fungi from Antarctica.</title>
        <authorList>
            <person name="Coleine C."/>
            <person name="Masonjones S."/>
            <person name="Stajich J.E."/>
        </authorList>
    </citation>
    <scope>NUCLEOTIDE SEQUENCE [LARGE SCALE GENOMIC DNA]</scope>
    <source>
        <strain evidence="2 3">CCFEE 6314</strain>
    </source>
</reference>
<gene>
    <name evidence="2" type="ORF">B0A52_03319</name>
</gene>
<organism evidence="2 3">
    <name type="scientific">Exophiala mesophila</name>
    <name type="common">Black yeast-like fungus</name>
    <dbReference type="NCBI Taxonomy" id="212818"/>
    <lineage>
        <taxon>Eukaryota</taxon>
        <taxon>Fungi</taxon>
        <taxon>Dikarya</taxon>
        <taxon>Ascomycota</taxon>
        <taxon>Pezizomycotina</taxon>
        <taxon>Eurotiomycetes</taxon>
        <taxon>Chaetothyriomycetidae</taxon>
        <taxon>Chaetothyriales</taxon>
        <taxon>Herpotrichiellaceae</taxon>
        <taxon>Exophiala</taxon>
    </lineage>
</organism>
<dbReference type="EMBL" id="NAJM01000010">
    <property type="protein sequence ID" value="RVX72966.1"/>
    <property type="molecule type" value="Genomic_DNA"/>
</dbReference>
<keyword evidence="1" id="KW-0175">Coiled coil</keyword>
<evidence type="ECO:0000313" key="3">
    <source>
        <dbReference type="Proteomes" id="UP000288859"/>
    </source>
</evidence>
<proteinExistence type="predicted"/>
<evidence type="ECO:0000313" key="2">
    <source>
        <dbReference type="EMBL" id="RVX72966.1"/>
    </source>
</evidence>
<protein>
    <submittedName>
        <fullName evidence="2">Uncharacterized protein</fullName>
    </submittedName>
</protein>
<dbReference type="OrthoDB" id="4120486at2759"/>
<feature type="coiled-coil region" evidence="1">
    <location>
        <begin position="36"/>
        <end position="70"/>
    </location>
</feature>
<dbReference type="AlphaFoldDB" id="A0A438NBH6"/>
<accession>A0A438NBH6</accession>
<dbReference type="Proteomes" id="UP000288859">
    <property type="component" value="Unassembled WGS sequence"/>
</dbReference>
<name>A0A438NBH6_EXOME</name>
<dbReference type="VEuPathDB" id="FungiDB:PV10_00070"/>
<comment type="caution">
    <text evidence="2">The sequence shown here is derived from an EMBL/GenBank/DDBJ whole genome shotgun (WGS) entry which is preliminary data.</text>
</comment>
<evidence type="ECO:0000256" key="1">
    <source>
        <dbReference type="SAM" id="Coils"/>
    </source>
</evidence>